<comment type="similarity">
    <text evidence="1 13">Belongs to the class-II aminoacyl-tRNA synthetase family.</text>
</comment>
<evidence type="ECO:0000256" key="9">
    <source>
        <dbReference type="ARBA" id="ARBA00022884"/>
    </source>
</evidence>
<dbReference type="NCBIfam" id="TIGR00418">
    <property type="entry name" value="thrS"/>
    <property type="match status" value="1"/>
</dbReference>
<keyword evidence="8 13" id="KW-0067">ATP-binding</keyword>
<dbReference type="Proteomes" id="UP000294343">
    <property type="component" value="Chromosome"/>
</dbReference>
<evidence type="ECO:0000259" key="14">
    <source>
        <dbReference type="PROSITE" id="PS50862"/>
    </source>
</evidence>
<dbReference type="PRINTS" id="PR01047">
    <property type="entry name" value="TRNASYNTHTHR"/>
</dbReference>
<feature type="binding site" evidence="13">
    <location>
        <position position="511"/>
    </location>
    <ligand>
        <name>Zn(2+)</name>
        <dbReference type="ChEBI" id="CHEBI:29105"/>
        <note>catalytic</note>
    </ligand>
</feature>
<evidence type="ECO:0000256" key="4">
    <source>
        <dbReference type="ARBA" id="ARBA00022598"/>
    </source>
</evidence>
<dbReference type="FunFam" id="3.40.50.800:FF:000001">
    <property type="entry name" value="Threonine--tRNA ligase"/>
    <property type="match status" value="1"/>
</dbReference>
<keyword evidence="5 13" id="KW-0479">Metal-binding</keyword>
<dbReference type="InterPro" id="IPR012675">
    <property type="entry name" value="Beta-grasp_dom_sf"/>
</dbReference>
<feature type="region of interest" description="Catalytic" evidence="13">
    <location>
        <begin position="243"/>
        <end position="534"/>
    </location>
</feature>
<dbReference type="Gene3D" id="3.40.50.800">
    <property type="entry name" value="Anticodon-binding domain"/>
    <property type="match status" value="1"/>
</dbReference>
<dbReference type="Pfam" id="PF07973">
    <property type="entry name" value="tRNA_SAD"/>
    <property type="match status" value="1"/>
</dbReference>
<dbReference type="CDD" id="cd00860">
    <property type="entry name" value="ThrRS_anticodon"/>
    <property type="match status" value="1"/>
</dbReference>
<dbReference type="FunFam" id="3.30.930.10:FF:000002">
    <property type="entry name" value="Threonine--tRNA ligase"/>
    <property type="match status" value="1"/>
</dbReference>
<gene>
    <name evidence="13 16" type="primary">thrS</name>
    <name evidence="16" type="ORF">ERCIPSPA2889_117</name>
</gene>
<comment type="cofactor">
    <cofactor evidence="13">
        <name>Zn(2+)</name>
        <dbReference type="ChEBI" id="CHEBI:29105"/>
    </cofactor>
    <text evidence="13">Binds 1 zinc ion per subunit.</text>
</comment>
<keyword evidence="9 13" id="KW-0694">RNA-binding</keyword>
<dbReference type="SUPFAM" id="SSF55186">
    <property type="entry name" value="ThrRS/AlaRS common domain"/>
    <property type="match status" value="1"/>
</dbReference>
<dbReference type="PANTHER" id="PTHR11451">
    <property type="entry name" value="THREONINE-TRNA LIGASE"/>
    <property type="match status" value="1"/>
</dbReference>
<keyword evidence="11 13" id="KW-0030">Aminoacyl-tRNA synthetase</keyword>
<dbReference type="InterPro" id="IPR004154">
    <property type="entry name" value="Anticodon-bd"/>
</dbReference>
<dbReference type="InterPro" id="IPR033728">
    <property type="entry name" value="ThrRS_core"/>
</dbReference>
<dbReference type="Gene3D" id="3.30.980.10">
    <property type="entry name" value="Threonyl-trna Synthetase, Chain A, domain 2"/>
    <property type="match status" value="1"/>
</dbReference>
<comment type="subcellular location">
    <subcellularLocation>
        <location evidence="13">Cytoplasm</location>
    </subcellularLocation>
</comment>
<dbReference type="Gene3D" id="3.10.20.30">
    <property type="match status" value="1"/>
</dbReference>
<dbReference type="InterPro" id="IPR036621">
    <property type="entry name" value="Anticodon-bd_dom_sf"/>
</dbReference>
<dbReference type="EC" id="6.1.1.3" evidence="13"/>
<dbReference type="SUPFAM" id="SSF52954">
    <property type="entry name" value="Class II aaRS ABD-related"/>
    <property type="match status" value="1"/>
</dbReference>
<dbReference type="CDD" id="cd01667">
    <property type="entry name" value="TGS_ThrRS"/>
    <property type="match status" value="1"/>
</dbReference>
<dbReference type="GO" id="GO:0004829">
    <property type="term" value="F:threonine-tRNA ligase activity"/>
    <property type="evidence" value="ECO:0007669"/>
    <property type="project" value="UniProtKB-UniRule"/>
</dbReference>
<evidence type="ECO:0000256" key="2">
    <source>
        <dbReference type="ARBA" id="ARBA00022490"/>
    </source>
</evidence>
<dbReference type="FunFam" id="3.30.54.20:FF:000002">
    <property type="entry name" value="Threonine--tRNA ligase"/>
    <property type="match status" value="1"/>
</dbReference>
<dbReference type="GO" id="GO:0005524">
    <property type="term" value="F:ATP binding"/>
    <property type="evidence" value="ECO:0007669"/>
    <property type="project" value="UniProtKB-UniRule"/>
</dbReference>
<evidence type="ECO:0000259" key="15">
    <source>
        <dbReference type="PROSITE" id="PS51880"/>
    </source>
</evidence>
<keyword evidence="7 13" id="KW-0862">Zinc</keyword>
<dbReference type="PROSITE" id="PS50862">
    <property type="entry name" value="AA_TRNA_LIGASE_II"/>
    <property type="match status" value="1"/>
</dbReference>
<dbReference type="Pfam" id="PF00587">
    <property type="entry name" value="tRNA-synt_2b"/>
    <property type="match status" value="1"/>
</dbReference>
<dbReference type="SUPFAM" id="SSF55681">
    <property type="entry name" value="Class II aaRS and biotin synthetases"/>
    <property type="match status" value="1"/>
</dbReference>
<evidence type="ECO:0000256" key="8">
    <source>
        <dbReference type="ARBA" id="ARBA00022840"/>
    </source>
</evidence>
<evidence type="ECO:0000256" key="11">
    <source>
        <dbReference type="ARBA" id="ARBA00023146"/>
    </source>
</evidence>
<proteinExistence type="inferred from homology"/>
<evidence type="ECO:0000256" key="13">
    <source>
        <dbReference type="HAMAP-Rule" id="MF_00184"/>
    </source>
</evidence>
<dbReference type="Gene3D" id="3.30.54.20">
    <property type="match status" value="1"/>
</dbReference>
<dbReference type="HAMAP" id="MF_00184">
    <property type="entry name" value="Thr_tRNA_synth"/>
    <property type="match status" value="1"/>
</dbReference>
<dbReference type="CDD" id="cd00771">
    <property type="entry name" value="ThrRS_core"/>
    <property type="match status" value="1"/>
</dbReference>
<dbReference type="InterPro" id="IPR004095">
    <property type="entry name" value="TGS"/>
</dbReference>
<dbReference type="SMART" id="SM00863">
    <property type="entry name" value="tRNA_SAD"/>
    <property type="match status" value="1"/>
</dbReference>
<dbReference type="GO" id="GO:0005829">
    <property type="term" value="C:cytosol"/>
    <property type="evidence" value="ECO:0007669"/>
    <property type="project" value="TreeGrafter"/>
</dbReference>
<dbReference type="InterPro" id="IPR002320">
    <property type="entry name" value="Thr-tRNA-ligase_IIa"/>
</dbReference>
<dbReference type="InterPro" id="IPR002314">
    <property type="entry name" value="aa-tRNA-synt_IIb"/>
</dbReference>
<evidence type="ECO:0000256" key="5">
    <source>
        <dbReference type="ARBA" id="ARBA00022723"/>
    </source>
</evidence>
<dbReference type="AlphaFoldDB" id="A0A451DGJ3"/>
<organism evidence="16 17">
    <name type="scientific">Candidatus Erwinia haradaeae</name>
    <dbReference type="NCBI Taxonomy" id="1922217"/>
    <lineage>
        <taxon>Bacteria</taxon>
        <taxon>Pseudomonadati</taxon>
        <taxon>Pseudomonadota</taxon>
        <taxon>Gammaproteobacteria</taxon>
        <taxon>Enterobacterales</taxon>
        <taxon>Erwiniaceae</taxon>
        <taxon>Erwinia</taxon>
    </lineage>
</organism>
<dbReference type="Pfam" id="PF03129">
    <property type="entry name" value="HGTP_anticodon"/>
    <property type="match status" value="1"/>
</dbReference>
<dbReference type="GO" id="GO:0046872">
    <property type="term" value="F:metal ion binding"/>
    <property type="evidence" value="ECO:0007669"/>
    <property type="project" value="UniProtKB-KW"/>
</dbReference>
<dbReference type="InterPro" id="IPR006195">
    <property type="entry name" value="aa-tRNA-synth_II"/>
</dbReference>
<dbReference type="GO" id="GO:0000049">
    <property type="term" value="F:tRNA binding"/>
    <property type="evidence" value="ECO:0007669"/>
    <property type="project" value="UniProtKB-KW"/>
</dbReference>
<evidence type="ECO:0000256" key="12">
    <source>
        <dbReference type="ARBA" id="ARBA00049515"/>
    </source>
</evidence>
<sequence length="639" mass="74643">MPFITISNGRKNLFNKPVRLIDIIEATHPELAKECIAGRVNNNITDISDYVASDATITIITKKDQDGLNIIRHSCAHLLGHALKQLWPRAQMAIGPVIENGFYYDVDVDHRLTEKDIRCLEERMHQLAETNYDVIKQNVCWQDAYHIFSQRGESYKMSILDENISQEAHLNLYHHQEYVDMCRGPHVPNMRFCHHFALQKISGAYWRSNSNNKMLQRIYGTAWANRTQLTTYLIFLKDAEKRDHRKIGKQLNLYHIQEESPGMVFWHHDGWMIFRELENFVRSRLKKYDYQEVKGPVVMDRDLWEKTGHWDNYRDLMFTTSSENREYCIKPMNCPGHVQIFKQGLKSYRDLPLRMAEFGSCHRNEPSGSLHGLMRVRGFTQDDAHIFCMEEQVRSEVSDCIEMLYDMYSIFGFKKISVKLSTRPEKLIGSCSLWDQSECDLVSVLKEKKIAFEYQPGEGAFYGPKIEFTLHDSLDRSWQCGTIQLDFALPARLNASYVGRNNERRAPVMIHRAILGSIERFIGILTEEYSGFFPVWLAPLQVVIMSITQNQSQYVTELTCRLQDIDIRVKSDLRNEKIGLKIREHTLRRVPYLLICGDQEVEEGTISVRTRRGKNLGRIDFNSWVLQLKDDICRQNNLH</sequence>
<accession>A0A451DGJ3</accession>
<dbReference type="Gene3D" id="3.30.930.10">
    <property type="entry name" value="Bira Bifunctional Protein, Domain 2"/>
    <property type="match status" value="1"/>
</dbReference>
<dbReference type="EMBL" id="LR217730">
    <property type="protein sequence ID" value="VFP85745.1"/>
    <property type="molecule type" value="Genomic_DNA"/>
</dbReference>
<dbReference type="InterPro" id="IPR045864">
    <property type="entry name" value="aa-tRNA-synth_II/BPL/LPL"/>
</dbReference>
<dbReference type="FunFam" id="3.30.980.10:FF:000005">
    <property type="entry name" value="Threonyl-tRNA synthetase, mitochondrial"/>
    <property type="match status" value="1"/>
</dbReference>
<evidence type="ECO:0000256" key="1">
    <source>
        <dbReference type="ARBA" id="ARBA00008226"/>
    </source>
</evidence>
<evidence type="ECO:0000256" key="10">
    <source>
        <dbReference type="ARBA" id="ARBA00022917"/>
    </source>
</evidence>
<evidence type="ECO:0000256" key="7">
    <source>
        <dbReference type="ARBA" id="ARBA00022833"/>
    </source>
</evidence>
<dbReference type="RefSeq" id="WP_157988948.1">
    <property type="nucleotide sequence ID" value="NZ_LR217730.1"/>
</dbReference>
<evidence type="ECO:0000256" key="6">
    <source>
        <dbReference type="ARBA" id="ARBA00022741"/>
    </source>
</evidence>
<dbReference type="GO" id="GO:0006435">
    <property type="term" value="P:threonyl-tRNA aminoacylation"/>
    <property type="evidence" value="ECO:0007669"/>
    <property type="project" value="UniProtKB-UniRule"/>
</dbReference>
<dbReference type="SUPFAM" id="SSF81271">
    <property type="entry name" value="TGS-like"/>
    <property type="match status" value="1"/>
</dbReference>
<evidence type="ECO:0000256" key="3">
    <source>
        <dbReference type="ARBA" id="ARBA00022555"/>
    </source>
</evidence>
<keyword evidence="2 13" id="KW-0963">Cytoplasm</keyword>
<feature type="binding site" evidence="13">
    <location>
        <position position="385"/>
    </location>
    <ligand>
        <name>Zn(2+)</name>
        <dbReference type="ChEBI" id="CHEBI:29105"/>
        <note>catalytic</note>
    </ligand>
</feature>
<comment type="subunit">
    <text evidence="13">Homodimer.</text>
</comment>
<feature type="binding site" evidence="13">
    <location>
        <position position="334"/>
    </location>
    <ligand>
        <name>Zn(2+)</name>
        <dbReference type="ChEBI" id="CHEBI:29105"/>
        <note>catalytic</note>
    </ligand>
</feature>
<evidence type="ECO:0000313" key="16">
    <source>
        <dbReference type="EMBL" id="VFP85745.1"/>
    </source>
</evidence>
<dbReference type="InterPro" id="IPR047246">
    <property type="entry name" value="ThrRS_anticodon"/>
</dbReference>
<dbReference type="InterPro" id="IPR012947">
    <property type="entry name" value="tRNA_SAD"/>
</dbReference>
<protein>
    <recommendedName>
        <fullName evidence="13">Threonine--tRNA ligase</fullName>
        <ecNumber evidence="13">6.1.1.3</ecNumber>
    </recommendedName>
    <alternativeName>
        <fullName evidence="13">Threonyl-tRNA synthetase</fullName>
        <shortName evidence="13">ThrRS</shortName>
    </alternativeName>
</protein>
<dbReference type="PANTHER" id="PTHR11451:SF44">
    <property type="entry name" value="THREONINE--TRNA LIGASE, CHLOROPLASTIC_MITOCHONDRIAL 2"/>
    <property type="match status" value="1"/>
</dbReference>
<dbReference type="PROSITE" id="PS51880">
    <property type="entry name" value="TGS"/>
    <property type="match status" value="1"/>
</dbReference>
<reference evidence="16 17" key="1">
    <citation type="submission" date="2019-02" db="EMBL/GenBank/DDBJ databases">
        <authorList>
            <person name="Manzano-Marin A."/>
            <person name="Manzano-Marin A."/>
        </authorList>
    </citation>
    <scope>NUCLEOTIDE SEQUENCE [LARGE SCALE GENOMIC DNA]</scope>
    <source>
        <strain evidence="16 17">ErCipseudotsugae</strain>
    </source>
</reference>
<feature type="domain" description="TGS" evidence="15">
    <location>
        <begin position="1"/>
        <end position="61"/>
    </location>
</feature>
<keyword evidence="10 13" id="KW-0648">Protein biosynthesis</keyword>
<evidence type="ECO:0000313" key="17">
    <source>
        <dbReference type="Proteomes" id="UP000294343"/>
    </source>
</evidence>
<comment type="catalytic activity">
    <reaction evidence="12 13">
        <text>tRNA(Thr) + L-threonine + ATP = L-threonyl-tRNA(Thr) + AMP + diphosphate + H(+)</text>
        <dbReference type="Rhea" id="RHEA:24624"/>
        <dbReference type="Rhea" id="RHEA-COMP:9670"/>
        <dbReference type="Rhea" id="RHEA-COMP:9704"/>
        <dbReference type="ChEBI" id="CHEBI:15378"/>
        <dbReference type="ChEBI" id="CHEBI:30616"/>
        <dbReference type="ChEBI" id="CHEBI:33019"/>
        <dbReference type="ChEBI" id="CHEBI:57926"/>
        <dbReference type="ChEBI" id="CHEBI:78442"/>
        <dbReference type="ChEBI" id="CHEBI:78534"/>
        <dbReference type="ChEBI" id="CHEBI:456215"/>
        <dbReference type="EC" id="6.1.1.3"/>
    </reaction>
</comment>
<name>A0A451DGJ3_9GAMM</name>
<dbReference type="InterPro" id="IPR012676">
    <property type="entry name" value="TGS-like"/>
</dbReference>
<dbReference type="InterPro" id="IPR018163">
    <property type="entry name" value="Thr/Ala-tRNA-synth_IIc_edit"/>
</dbReference>
<feature type="domain" description="Aminoacyl-transfer RNA synthetases class-II family profile" evidence="14">
    <location>
        <begin position="243"/>
        <end position="534"/>
    </location>
</feature>
<keyword evidence="4 13" id="KW-0436">Ligase</keyword>
<keyword evidence="3 13" id="KW-0820">tRNA-binding</keyword>
<keyword evidence="6 13" id="KW-0547">Nucleotide-binding</keyword>
<dbReference type="OrthoDB" id="9802304at2"/>